<evidence type="ECO:0000256" key="1">
    <source>
        <dbReference type="SAM" id="MobiDB-lite"/>
    </source>
</evidence>
<proteinExistence type="predicted"/>
<dbReference type="Pfam" id="PF13464">
    <property type="entry name" value="RodZ_C"/>
    <property type="match status" value="1"/>
</dbReference>
<dbReference type="OrthoDB" id="9790252at2"/>
<evidence type="ECO:0000313" key="4">
    <source>
        <dbReference type="EMBL" id="SHN50938.1"/>
    </source>
</evidence>
<sequence length="368" mass="37668">MDSEQDISAEEPQDEAYAGVGVRLRTAREAEQLELSHIAAETRIPMRHLEAIEAGAFSTLPSRTYAIGFSRTYARAVGLDETAIADEVRLELADGGMQRLAAGSVMEPGDPAKLPSAPLAWFGAFAALVLAVGLIAFFSSRFGAGTGPAPLVAPLQDAAPLVVSARPEAATLAPATGGEVVFTALDDEVWVRIYEEGGERLLEKRMARDERYVLPADATDPRINTGRPDALAITVDGKSVAPLSDMPVMVSRVSVSAAALLARTAPTAVTVPTPAFTTPASTASASVRAPAPAVRSSPSPAVTAARAPAPAAQQDAAPPAARPAPLQTIAEPVPAPASTTVPVTVPGAIPTSASETSVADSGEDNSAG</sequence>
<dbReference type="PANTHER" id="PTHR34475">
    <property type="match status" value="1"/>
</dbReference>
<organism evidence="4 5">
    <name type="scientific">Erythrobacter sanguineus</name>
    <dbReference type="NCBI Taxonomy" id="198312"/>
    <lineage>
        <taxon>Bacteria</taxon>
        <taxon>Pseudomonadati</taxon>
        <taxon>Pseudomonadota</taxon>
        <taxon>Alphaproteobacteria</taxon>
        <taxon>Sphingomonadales</taxon>
        <taxon>Erythrobacteraceae</taxon>
        <taxon>Erythrobacter/Porphyrobacter group</taxon>
        <taxon>Erythrobacter</taxon>
    </lineage>
</organism>
<dbReference type="PANTHER" id="PTHR34475:SF1">
    <property type="entry name" value="CYTOSKELETON PROTEIN RODZ"/>
    <property type="match status" value="1"/>
</dbReference>
<feature type="compositionally biased region" description="Low complexity" evidence="1">
    <location>
        <begin position="271"/>
        <end position="348"/>
    </location>
</feature>
<dbReference type="InterPro" id="IPR025194">
    <property type="entry name" value="RodZ-like_C"/>
</dbReference>
<dbReference type="InterPro" id="IPR050400">
    <property type="entry name" value="Bact_Cytoskel_RodZ"/>
</dbReference>
<keyword evidence="2" id="KW-0812">Transmembrane</keyword>
<dbReference type="RefSeq" id="WP_072673153.1">
    <property type="nucleotide sequence ID" value="NZ_FRDF01000003.1"/>
</dbReference>
<dbReference type="AlphaFoldDB" id="A0A1M7RXQ1"/>
<feature type="transmembrane region" description="Helical" evidence="2">
    <location>
        <begin position="119"/>
        <end position="138"/>
    </location>
</feature>
<feature type="domain" description="Cytoskeleton protein RodZ-like C-terminal" evidence="3">
    <location>
        <begin position="186"/>
        <end position="253"/>
    </location>
</feature>
<name>A0A1M7RXQ1_9SPHN</name>
<keyword evidence="5" id="KW-1185">Reference proteome</keyword>
<keyword evidence="2" id="KW-0472">Membrane</keyword>
<dbReference type="InterPro" id="IPR010982">
    <property type="entry name" value="Lambda_DNA-bd_dom_sf"/>
</dbReference>
<evidence type="ECO:0000256" key="2">
    <source>
        <dbReference type="SAM" id="Phobius"/>
    </source>
</evidence>
<dbReference type="Gene3D" id="1.10.260.40">
    <property type="entry name" value="lambda repressor-like DNA-binding domains"/>
    <property type="match status" value="1"/>
</dbReference>
<accession>A0A1M7RXQ1</accession>
<dbReference type="Proteomes" id="UP000184391">
    <property type="component" value="Unassembled WGS sequence"/>
</dbReference>
<keyword evidence="2" id="KW-1133">Transmembrane helix</keyword>
<feature type="region of interest" description="Disordered" evidence="1">
    <location>
        <begin position="271"/>
        <end position="368"/>
    </location>
</feature>
<dbReference type="GO" id="GO:0003677">
    <property type="term" value="F:DNA binding"/>
    <property type="evidence" value="ECO:0007669"/>
    <property type="project" value="InterPro"/>
</dbReference>
<evidence type="ECO:0000259" key="3">
    <source>
        <dbReference type="Pfam" id="PF13464"/>
    </source>
</evidence>
<gene>
    <name evidence="4" type="ORF">SAMN02745193_00568</name>
</gene>
<dbReference type="STRING" id="198312.SAMN02745193_00568"/>
<reference evidence="5" key="1">
    <citation type="submission" date="2016-12" db="EMBL/GenBank/DDBJ databases">
        <authorList>
            <person name="Varghese N."/>
            <person name="Submissions S."/>
        </authorList>
    </citation>
    <scope>NUCLEOTIDE SEQUENCE [LARGE SCALE GENOMIC DNA]</scope>
    <source>
        <strain evidence="5">DSM 11032</strain>
    </source>
</reference>
<protein>
    <recommendedName>
        <fullName evidence="3">Cytoskeleton protein RodZ-like C-terminal domain-containing protein</fullName>
    </recommendedName>
</protein>
<dbReference type="Pfam" id="PF13413">
    <property type="entry name" value="HTH_25"/>
    <property type="match status" value="1"/>
</dbReference>
<evidence type="ECO:0000313" key="5">
    <source>
        <dbReference type="Proteomes" id="UP000184391"/>
    </source>
</evidence>
<dbReference type="EMBL" id="FRDF01000003">
    <property type="protein sequence ID" value="SHN50938.1"/>
    <property type="molecule type" value="Genomic_DNA"/>
</dbReference>